<dbReference type="PANTHER" id="PTHR42085">
    <property type="entry name" value="F-BOX DOMAIN-CONTAINING PROTEIN"/>
    <property type="match status" value="1"/>
</dbReference>
<comment type="caution">
    <text evidence="2">The sequence shown here is derived from an EMBL/GenBank/DDBJ whole genome shotgun (WGS) entry which is preliminary data.</text>
</comment>
<sequence length="466" mass="51941">MTDGRLSSAPMDPYEWRESVLSTRSLSYLSTIDAHGGPSTSMRPHPLTATSESDYGVGEDQEMADTTTTLDHTRDLTELPVSVANCPLFTLPREIRDRVYTFCLTAANSQPIEWPPLPNLKPLYGLQTQLLRTCRIISAETTPLLYNLNTLSFHHPSDANMLVRALTNTATSRRHITRLILHIRYSDTRLWMPYLSSTDMKRSLKHDFPCLRELGVRWRSNKWNHSFSAEQNLRTVWEDARLDEVIDGLRGLYFPPPPPPTGWLGSVALALGGHRVDGGHGTRPLNEMNESEFMRFVDARRPGEDMTFKQQLLDLHLLHAPAACHRPVSPRVRVMCACRVHSAHFNTLTAARSGAPTFPLHDNPHVHNLHHHALGPHGHILPAAAAALPVENIYPVQEGDRFRSFTALDLSPESVRRVQDPELGAAKVARTVFADRRGVGVALEIYCGDSGRREGVEPAGALGIST</sequence>
<protein>
    <submittedName>
        <fullName evidence="2">Uncharacterized protein</fullName>
    </submittedName>
</protein>
<dbReference type="Proteomes" id="UP001310890">
    <property type="component" value="Unassembled WGS sequence"/>
</dbReference>
<feature type="region of interest" description="Disordered" evidence="1">
    <location>
        <begin position="32"/>
        <end position="56"/>
    </location>
</feature>
<accession>A0AAN7TK01</accession>
<dbReference type="PANTHER" id="PTHR42085:SF1">
    <property type="entry name" value="F-BOX DOMAIN-CONTAINING PROTEIN"/>
    <property type="match status" value="1"/>
</dbReference>
<evidence type="ECO:0000313" key="3">
    <source>
        <dbReference type="Proteomes" id="UP001310890"/>
    </source>
</evidence>
<name>A0AAN7TK01_9PEZI</name>
<organism evidence="2 3">
    <name type="scientific">Meristemomyces frigidus</name>
    <dbReference type="NCBI Taxonomy" id="1508187"/>
    <lineage>
        <taxon>Eukaryota</taxon>
        <taxon>Fungi</taxon>
        <taxon>Dikarya</taxon>
        <taxon>Ascomycota</taxon>
        <taxon>Pezizomycotina</taxon>
        <taxon>Dothideomycetes</taxon>
        <taxon>Dothideomycetidae</taxon>
        <taxon>Mycosphaerellales</taxon>
        <taxon>Teratosphaeriaceae</taxon>
        <taxon>Meristemomyces</taxon>
    </lineage>
</organism>
<feature type="compositionally biased region" description="Polar residues" evidence="1">
    <location>
        <begin position="38"/>
        <end position="53"/>
    </location>
</feature>
<dbReference type="EMBL" id="JAVRRL010000117">
    <property type="protein sequence ID" value="KAK5107526.1"/>
    <property type="molecule type" value="Genomic_DNA"/>
</dbReference>
<dbReference type="InterPro" id="IPR038883">
    <property type="entry name" value="AN11006-like"/>
</dbReference>
<proteinExistence type="predicted"/>
<evidence type="ECO:0000313" key="2">
    <source>
        <dbReference type="EMBL" id="KAK5107526.1"/>
    </source>
</evidence>
<gene>
    <name evidence="2" type="ORF">LTR62_001056</name>
</gene>
<dbReference type="AlphaFoldDB" id="A0AAN7TK01"/>
<evidence type="ECO:0000256" key="1">
    <source>
        <dbReference type="SAM" id="MobiDB-lite"/>
    </source>
</evidence>
<reference evidence="2" key="1">
    <citation type="submission" date="2023-08" db="EMBL/GenBank/DDBJ databases">
        <title>Black Yeasts Isolated from many extreme environments.</title>
        <authorList>
            <person name="Coleine C."/>
            <person name="Stajich J.E."/>
            <person name="Selbmann L."/>
        </authorList>
    </citation>
    <scope>NUCLEOTIDE SEQUENCE</scope>
    <source>
        <strain evidence="2">CCFEE 5401</strain>
    </source>
</reference>